<name>A0ABY8VM77_9CORY</name>
<reference evidence="10 11" key="1">
    <citation type="submission" date="2023-05" db="EMBL/GenBank/DDBJ databases">
        <title>Corynebacterium suedekumii sp. nov. and Corynebacterium breve sp. nov. isolated from raw cow's milk.</title>
        <authorList>
            <person name="Baer M.K."/>
            <person name="Mehl L."/>
            <person name="Hellmuth R."/>
            <person name="Marke G."/>
            <person name="Lipski A."/>
        </authorList>
    </citation>
    <scope>NUCLEOTIDE SEQUENCE [LARGE SCALE GENOMIC DNA]</scope>
    <source>
        <strain evidence="10 11">LM112</strain>
    </source>
</reference>
<dbReference type="InterPro" id="IPR002524">
    <property type="entry name" value="Cation_efflux"/>
</dbReference>
<keyword evidence="4 7" id="KW-0812">Transmembrane</keyword>
<dbReference type="Pfam" id="PF01545">
    <property type="entry name" value="Cation_efflux"/>
    <property type="match status" value="1"/>
</dbReference>
<feature type="transmembrane region" description="Helical" evidence="7">
    <location>
        <begin position="116"/>
        <end position="138"/>
    </location>
</feature>
<proteinExistence type="inferred from homology"/>
<keyword evidence="11" id="KW-1185">Reference proteome</keyword>
<dbReference type="NCBIfam" id="TIGR01297">
    <property type="entry name" value="CDF"/>
    <property type="match status" value="1"/>
</dbReference>
<evidence type="ECO:0000256" key="7">
    <source>
        <dbReference type="SAM" id="Phobius"/>
    </source>
</evidence>
<dbReference type="SUPFAM" id="SSF161111">
    <property type="entry name" value="Cation efflux protein transmembrane domain-like"/>
    <property type="match status" value="1"/>
</dbReference>
<evidence type="ECO:0000259" key="9">
    <source>
        <dbReference type="Pfam" id="PF16916"/>
    </source>
</evidence>
<gene>
    <name evidence="10" type="ORF">QP029_02370</name>
</gene>
<feature type="domain" description="Cation efflux protein transmembrane" evidence="8">
    <location>
        <begin position="16"/>
        <end position="209"/>
    </location>
</feature>
<dbReference type="Gene3D" id="1.20.1510.10">
    <property type="entry name" value="Cation efflux protein transmembrane domain"/>
    <property type="match status" value="1"/>
</dbReference>
<dbReference type="Pfam" id="PF16916">
    <property type="entry name" value="ZT_dimer"/>
    <property type="match status" value="1"/>
</dbReference>
<evidence type="ECO:0000313" key="11">
    <source>
        <dbReference type="Proteomes" id="UP001238805"/>
    </source>
</evidence>
<dbReference type="RefSeq" id="WP_284875274.1">
    <property type="nucleotide sequence ID" value="NZ_CP126970.1"/>
</dbReference>
<dbReference type="Gene3D" id="3.30.70.1350">
    <property type="entry name" value="Cation efflux protein, cytoplasmic domain"/>
    <property type="match status" value="1"/>
</dbReference>
<evidence type="ECO:0000256" key="1">
    <source>
        <dbReference type="ARBA" id="ARBA00004141"/>
    </source>
</evidence>
<feature type="transmembrane region" description="Helical" evidence="7">
    <location>
        <begin position="159"/>
        <end position="178"/>
    </location>
</feature>
<keyword evidence="5 7" id="KW-1133">Transmembrane helix</keyword>
<protein>
    <submittedName>
        <fullName evidence="10">Cation diffusion facilitator family transporter</fullName>
    </submittedName>
</protein>
<evidence type="ECO:0000259" key="8">
    <source>
        <dbReference type="Pfam" id="PF01545"/>
    </source>
</evidence>
<dbReference type="PANTHER" id="PTHR43840">
    <property type="entry name" value="MITOCHONDRIAL METAL TRANSPORTER 1-RELATED"/>
    <property type="match status" value="1"/>
</dbReference>
<organism evidence="10 11">
    <name type="scientific">Corynebacterium suedekumii</name>
    <dbReference type="NCBI Taxonomy" id="3049801"/>
    <lineage>
        <taxon>Bacteria</taxon>
        <taxon>Bacillati</taxon>
        <taxon>Actinomycetota</taxon>
        <taxon>Actinomycetes</taxon>
        <taxon>Mycobacteriales</taxon>
        <taxon>Corynebacteriaceae</taxon>
        <taxon>Corynebacterium</taxon>
    </lineage>
</organism>
<keyword evidence="3" id="KW-0813">Transport</keyword>
<comment type="similarity">
    <text evidence="2">Belongs to the cation diffusion facilitator (CDF) transporter (TC 2.A.4) family.</text>
</comment>
<comment type="subcellular location">
    <subcellularLocation>
        <location evidence="1">Membrane</location>
        <topology evidence="1">Multi-pass membrane protein</topology>
    </subcellularLocation>
</comment>
<dbReference type="Proteomes" id="UP001238805">
    <property type="component" value="Chromosome"/>
</dbReference>
<accession>A0ABY8VM77</accession>
<keyword evidence="6 7" id="KW-0472">Membrane</keyword>
<dbReference type="PANTHER" id="PTHR43840:SF15">
    <property type="entry name" value="MITOCHONDRIAL METAL TRANSPORTER 1-RELATED"/>
    <property type="match status" value="1"/>
</dbReference>
<dbReference type="EMBL" id="CP126970">
    <property type="protein sequence ID" value="WIM70694.1"/>
    <property type="molecule type" value="Genomic_DNA"/>
</dbReference>
<evidence type="ECO:0000256" key="5">
    <source>
        <dbReference type="ARBA" id="ARBA00022989"/>
    </source>
</evidence>
<dbReference type="InterPro" id="IPR050291">
    <property type="entry name" value="CDF_Transporter"/>
</dbReference>
<dbReference type="InterPro" id="IPR036837">
    <property type="entry name" value="Cation_efflux_CTD_sf"/>
</dbReference>
<evidence type="ECO:0000256" key="6">
    <source>
        <dbReference type="ARBA" id="ARBA00023136"/>
    </source>
</evidence>
<feature type="transmembrane region" description="Helical" evidence="7">
    <location>
        <begin position="14"/>
        <end position="42"/>
    </location>
</feature>
<dbReference type="InterPro" id="IPR027470">
    <property type="entry name" value="Cation_efflux_CTD"/>
</dbReference>
<feature type="transmembrane region" description="Helical" evidence="7">
    <location>
        <begin position="48"/>
        <end position="65"/>
    </location>
</feature>
<evidence type="ECO:0000256" key="3">
    <source>
        <dbReference type="ARBA" id="ARBA00022448"/>
    </source>
</evidence>
<dbReference type="InterPro" id="IPR058533">
    <property type="entry name" value="Cation_efflux_TM"/>
</dbReference>
<evidence type="ECO:0000256" key="2">
    <source>
        <dbReference type="ARBA" id="ARBA00008114"/>
    </source>
</evidence>
<evidence type="ECO:0000256" key="4">
    <source>
        <dbReference type="ARBA" id="ARBA00022692"/>
    </source>
</evidence>
<feature type="domain" description="Cation efflux protein cytoplasmic" evidence="9">
    <location>
        <begin position="213"/>
        <end position="291"/>
    </location>
</feature>
<dbReference type="SUPFAM" id="SSF160240">
    <property type="entry name" value="Cation efflux protein cytoplasmic domain-like"/>
    <property type="match status" value="1"/>
</dbReference>
<sequence length="298" mass="32281">MTTHQDESRLLIRFMYLSVAAAVITIVLKSAAAVITGSVGFLSDALESGVNLVAAVVAIVALKIAARPADANHPFGHGKSEYVSALVEGMMIFVAAAFIIVTAVQRLLDPQPLEAVGIGLVLTTAASILNGIVGWFLLRQGRKYRSATLSADGQHLLTDLLTSVGVIVGIAAVWLTGWEWLDPVIALAVGVNILITGYRLLRDSLSSLISEALPEDEQRQIRDILARFRDTYPVDFEKPRTVSFGRQRQVTFIMTTPPDWTVSQAHRVSDEVEAAIDAQFPGTISVVHFEPQGRVRRG</sequence>
<evidence type="ECO:0000313" key="10">
    <source>
        <dbReference type="EMBL" id="WIM70694.1"/>
    </source>
</evidence>
<dbReference type="InterPro" id="IPR027469">
    <property type="entry name" value="Cation_efflux_TMD_sf"/>
</dbReference>
<feature type="transmembrane region" description="Helical" evidence="7">
    <location>
        <begin position="85"/>
        <end position="104"/>
    </location>
</feature>
<feature type="transmembrane region" description="Helical" evidence="7">
    <location>
        <begin position="184"/>
        <end position="201"/>
    </location>
</feature>